<proteinExistence type="predicted"/>
<keyword evidence="4" id="KW-1185">Reference proteome</keyword>
<evidence type="ECO:0000256" key="1">
    <source>
        <dbReference type="SAM" id="MobiDB-lite"/>
    </source>
</evidence>
<feature type="domain" description="Transcription regulator PadR N-terminal" evidence="2">
    <location>
        <begin position="12"/>
        <end position="83"/>
    </location>
</feature>
<evidence type="ECO:0000313" key="3">
    <source>
        <dbReference type="EMBL" id="PLS31520.1"/>
    </source>
</evidence>
<accession>A0A2N5JBD2</accession>
<dbReference type="AlphaFoldDB" id="A0A2N5JBD2"/>
<evidence type="ECO:0000259" key="2">
    <source>
        <dbReference type="Pfam" id="PF03551"/>
    </source>
</evidence>
<dbReference type="InterPro" id="IPR036388">
    <property type="entry name" value="WH-like_DNA-bd_sf"/>
</dbReference>
<dbReference type="InterPro" id="IPR005149">
    <property type="entry name" value="Tscrpt_reg_PadR_N"/>
</dbReference>
<comment type="caution">
    <text evidence="3">The sequence shown here is derived from an EMBL/GenBank/DDBJ whole genome shotgun (WGS) entry which is preliminary data.</text>
</comment>
<dbReference type="Proteomes" id="UP000235050">
    <property type="component" value="Unassembled WGS sequence"/>
</dbReference>
<gene>
    <name evidence="3" type="ORF">Uis1B_0655</name>
</gene>
<dbReference type="Pfam" id="PF03551">
    <property type="entry name" value="PadR"/>
    <property type="match status" value="1"/>
</dbReference>
<organism evidence="3 4">
    <name type="scientific">Bifidobacterium margollesii</name>
    <dbReference type="NCBI Taxonomy" id="2020964"/>
    <lineage>
        <taxon>Bacteria</taxon>
        <taxon>Bacillati</taxon>
        <taxon>Actinomycetota</taxon>
        <taxon>Actinomycetes</taxon>
        <taxon>Bifidobacteriales</taxon>
        <taxon>Bifidobacteriaceae</taxon>
        <taxon>Bifidobacterium</taxon>
    </lineage>
</organism>
<dbReference type="InterPro" id="IPR036390">
    <property type="entry name" value="WH_DNA-bd_sf"/>
</dbReference>
<dbReference type="EMBL" id="NMWU01000009">
    <property type="protein sequence ID" value="PLS31520.1"/>
    <property type="molecule type" value="Genomic_DNA"/>
</dbReference>
<protein>
    <submittedName>
        <fullName evidence="3">PadR family transcriptional regulator</fullName>
    </submittedName>
</protein>
<evidence type="ECO:0000313" key="4">
    <source>
        <dbReference type="Proteomes" id="UP000235050"/>
    </source>
</evidence>
<dbReference type="PANTHER" id="PTHR33169:SF14">
    <property type="entry name" value="TRANSCRIPTIONAL REGULATOR RV3488"/>
    <property type="match status" value="1"/>
</dbReference>
<name>A0A2N5JBD2_9BIFI</name>
<dbReference type="InterPro" id="IPR052509">
    <property type="entry name" value="Metal_resp_DNA-bind_regulator"/>
</dbReference>
<reference evidence="3 4" key="1">
    <citation type="submission" date="2017-07" db="EMBL/GenBank/DDBJ databases">
        <title>Bifidobacterium novel species.</title>
        <authorList>
            <person name="Lugli G.A."/>
            <person name="Milani C."/>
            <person name="Duranti S."/>
            <person name="Mangifesta M."/>
        </authorList>
    </citation>
    <scope>NUCLEOTIDE SEQUENCE [LARGE SCALE GENOMIC DNA]</scope>
    <source>
        <strain evidence="4">Uis1B</strain>
    </source>
</reference>
<dbReference type="SUPFAM" id="SSF46785">
    <property type="entry name" value="Winged helix' DNA-binding domain"/>
    <property type="match status" value="1"/>
</dbReference>
<dbReference type="Gene3D" id="1.10.10.10">
    <property type="entry name" value="Winged helix-like DNA-binding domain superfamily/Winged helix DNA-binding domain"/>
    <property type="match status" value="1"/>
</dbReference>
<dbReference type="PANTHER" id="PTHR33169">
    <property type="entry name" value="PADR-FAMILY TRANSCRIPTIONAL REGULATOR"/>
    <property type="match status" value="1"/>
</dbReference>
<feature type="region of interest" description="Disordered" evidence="1">
    <location>
        <begin position="103"/>
        <end position="131"/>
    </location>
</feature>
<sequence>MLWVRAAMRTAILICLESGPLHGYGIALALEELGFGRPKGGSLYPILEELKNARAVEDEWEQHEGGPGRRVYRLTDAGRERLSHEREQWGALVDVLVGDSNSTEVSESKAGVGDGGTDAGVRDSDVAGDDGSRTAIRVADDILQEVRRAPNAGRRVAERWERNMR</sequence>